<dbReference type="PANTHER" id="PTHR37534:SF49">
    <property type="entry name" value="LYSINE BIOSYNTHESIS REGULATORY PROTEIN LYS14"/>
    <property type="match status" value="1"/>
</dbReference>
<dbReference type="SUPFAM" id="SSF51445">
    <property type="entry name" value="(Trans)glycosidases"/>
    <property type="match status" value="1"/>
</dbReference>
<name>A0A0H5C2G1_CYBJN</name>
<dbReference type="Proteomes" id="UP000038830">
    <property type="component" value="Unassembled WGS sequence"/>
</dbReference>
<dbReference type="AlphaFoldDB" id="A0A0H5C2G1"/>
<dbReference type="Pfam" id="PF11951">
    <property type="entry name" value="Fungal_trans_2"/>
    <property type="match status" value="1"/>
</dbReference>
<dbReference type="InterPro" id="IPR036962">
    <property type="entry name" value="Glyco_hydro_3_N_sf"/>
</dbReference>
<evidence type="ECO:0000256" key="4">
    <source>
        <dbReference type="ARBA" id="ARBA00023242"/>
    </source>
</evidence>
<evidence type="ECO:0000256" key="3">
    <source>
        <dbReference type="ARBA" id="ARBA00022801"/>
    </source>
</evidence>
<dbReference type="GO" id="GO:0000981">
    <property type="term" value="F:DNA-binding transcription factor activity, RNA polymerase II-specific"/>
    <property type="evidence" value="ECO:0007669"/>
    <property type="project" value="InterPro"/>
</dbReference>
<dbReference type="InterPro" id="IPR001138">
    <property type="entry name" value="Zn2Cys6_DnaBD"/>
</dbReference>
<dbReference type="Pfam" id="PF00172">
    <property type="entry name" value="Zn_clus"/>
    <property type="match status" value="1"/>
</dbReference>
<feature type="region of interest" description="Disordered" evidence="5">
    <location>
        <begin position="158"/>
        <end position="178"/>
    </location>
</feature>
<dbReference type="GO" id="GO:0008270">
    <property type="term" value="F:zinc ion binding"/>
    <property type="evidence" value="ECO:0007669"/>
    <property type="project" value="InterPro"/>
</dbReference>
<dbReference type="GO" id="GO:0005975">
    <property type="term" value="P:carbohydrate metabolic process"/>
    <property type="evidence" value="ECO:0007669"/>
    <property type="project" value="InterPro"/>
</dbReference>
<evidence type="ECO:0000256" key="5">
    <source>
        <dbReference type="SAM" id="MobiDB-lite"/>
    </source>
</evidence>
<evidence type="ECO:0000256" key="1">
    <source>
        <dbReference type="ARBA" id="ARBA00004123"/>
    </source>
</evidence>
<dbReference type="InterPro" id="IPR036864">
    <property type="entry name" value="Zn2-C6_fun-type_DNA-bd_sf"/>
</dbReference>
<dbReference type="PANTHER" id="PTHR37534">
    <property type="entry name" value="TRANSCRIPTIONAL ACTIVATOR PROTEIN UGA3"/>
    <property type="match status" value="1"/>
</dbReference>
<evidence type="ECO:0000313" key="7">
    <source>
        <dbReference type="EMBL" id="CEP22125.1"/>
    </source>
</evidence>
<gene>
    <name evidence="7" type="primary">BGL1</name>
    <name evidence="7" type="ORF">BN1211_2400</name>
</gene>
<dbReference type="InterPro" id="IPR021858">
    <property type="entry name" value="Fun_TF"/>
</dbReference>
<keyword evidence="4" id="KW-0539">Nucleus</keyword>
<feature type="compositionally biased region" description="Polar residues" evidence="5">
    <location>
        <begin position="158"/>
        <end position="175"/>
    </location>
</feature>
<protein>
    <submittedName>
        <fullName evidence="7">BGL1 protein</fullName>
    </submittedName>
</protein>
<evidence type="ECO:0000313" key="8">
    <source>
        <dbReference type="Proteomes" id="UP000038830"/>
    </source>
</evidence>
<dbReference type="GO" id="GO:0004553">
    <property type="term" value="F:hydrolase activity, hydrolyzing O-glycosyl compounds"/>
    <property type="evidence" value="ECO:0007669"/>
    <property type="project" value="InterPro"/>
</dbReference>
<evidence type="ECO:0000259" key="6">
    <source>
        <dbReference type="PROSITE" id="PS50048"/>
    </source>
</evidence>
<sequence length="728" mass="81859">MTGFDVEQVLEQLTTTEKNGVIDSNDLWSADGRHRLGVPSLRFSDGPTTQSTILLDGASRAVSPCGRTPESAFDNEVWNEADEIAGVEAKYKNSYGDVCPATNIQRGVLVSRGFGSFHGDPYLTDVTSSRDNLCLQSQQFVATRSHCMGNSLESARDSSGSLFTSPTSRQSSTAFGRNRRSRNGCLECRKRRTGCDEIKPCCTRCSKKGLQCKYQFKLKFKEDYDLRGIMFGREGLSYNEDTSKKSGINTIADFTKLASDAHYQAYPDGSAFHFINAQIGTFHHQNGILGPRALYPTSFIPFDVKEHLSSQTDSYNYALSYYMERVAPIFTPLGVSGVLELSPGCSVKLSAGLDLTQLIRYSQSHTNVFQILLAVGAGYLGNMKDMSNRQYWTEEGKRFRKGAMKRLQHKFQTLELATGDKSTLNEILISTFLLCLYDLANDCHENWSSNIKIASALISEFPICASTEMERKLLSFVCDFFVYQESMGRTVCKKTSIFTPELTELGDSKDTRGLTKWTGCNFKLVEIISDITDLSYERALPSEVITPTNFMEMVSSIEENLESLKLQVPNNLETSEEFCFLLGCETKRIATRLYLHCSILNKTPKDRLVTQLVAEIHGYLKTIIQENGYMWSFLIWPLFIMACAIDPWNDKCDQLRYFVLECFDMLENKTLGNVNKTRQIIIDLWNKRDLSTSGKERLNKSCDGNGLLGSINDWEFYVADKGLNISLG</sequence>
<dbReference type="PROSITE" id="PS00463">
    <property type="entry name" value="ZN2_CY6_FUNGAL_1"/>
    <property type="match status" value="1"/>
</dbReference>
<dbReference type="CDD" id="cd00067">
    <property type="entry name" value="GAL4"/>
    <property type="match status" value="1"/>
</dbReference>
<feature type="domain" description="Zn(2)-C6 fungal-type" evidence="6">
    <location>
        <begin position="184"/>
        <end position="214"/>
    </location>
</feature>
<dbReference type="InterPro" id="IPR017853">
    <property type="entry name" value="GH"/>
</dbReference>
<dbReference type="PROSITE" id="PS50048">
    <property type="entry name" value="ZN2_CY6_FUNGAL_2"/>
    <property type="match status" value="1"/>
</dbReference>
<dbReference type="SMART" id="SM00066">
    <property type="entry name" value="GAL4"/>
    <property type="match status" value="1"/>
</dbReference>
<keyword evidence="3" id="KW-0378">Hydrolase</keyword>
<dbReference type="GO" id="GO:0000976">
    <property type="term" value="F:transcription cis-regulatory region binding"/>
    <property type="evidence" value="ECO:0007669"/>
    <property type="project" value="TreeGrafter"/>
</dbReference>
<accession>A0A0H5C2G1</accession>
<dbReference type="GO" id="GO:0005634">
    <property type="term" value="C:nucleus"/>
    <property type="evidence" value="ECO:0007669"/>
    <property type="project" value="UniProtKB-SubCell"/>
</dbReference>
<dbReference type="Gene3D" id="4.10.240.10">
    <property type="entry name" value="Zn(2)-C6 fungal-type DNA-binding domain"/>
    <property type="match status" value="1"/>
</dbReference>
<dbReference type="SUPFAM" id="SSF57701">
    <property type="entry name" value="Zn2/Cys6 DNA-binding domain"/>
    <property type="match status" value="1"/>
</dbReference>
<evidence type="ECO:0000256" key="2">
    <source>
        <dbReference type="ARBA" id="ARBA00005336"/>
    </source>
</evidence>
<comment type="similarity">
    <text evidence="2">Belongs to the glycosyl hydrolase 3 family.</text>
</comment>
<dbReference type="GO" id="GO:0045944">
    <property type="term" value="P:positive regulation of transcription by RNA polymerase II"/>
    <property type="evidence" value="ECO:0007669"/>
    <property type="project" value="TreeGrafter"/>
</dbReference>
<reference evidence="8" key="1">
    <citation type="journal article" date="2015" name="J. Biotechnol.">
        <title>The structure of the Cyberlindnera jadinii genome and its relation to Candida utilis analyzed by the occurrence of single nucleotide polymorphisms.</title>
        <authorList>
            <person name="Rupp O."/>
            <person name="Brinkrolf K."/>
            <person name="Buerth C."/>
            <person name="Kunigo M."/>
            <person name="Schneider J."/>
            <person name="Jaenicke S."/>
            <person name="Goesmann A."/>
            <person name="Puehler A."/>
            <person name="Jaeger K.-E."/>
            <person name="Ernst J.F."/>
        </authorList>
    </citation>
    <scope>NUCLEOTIDE SEQUENCE [LARGE SCALE GENOMIC DNA]</scope>
    <source>
        <strain evidence="8">ATCC 18201 / CBS 1600 / BCRC 20928 / JCM 3617 / NBRC 0987 / NRRL Y-1542</strain>
    </source>
</reference>
<organism evidence="7 8">
    <name type="scientific">Cyberlindnera jadinii (strain ATCC 18201 / CBS 1600 / BCRC 20928 / JCM 3617 / NBRC 0987 / NRRL Y-1542)</name>
    <name type="common">Torula yeast</name>
    <name type="synonym">Candida utilis</name>
    <dbReference type="NCBI Taxonomy" id="983966"/>
    <lineage>
        <taxon>Eukaryota</taxon>
        <taxon>Fungi</taxon>
        <taxon>Dikarya</taxon>
        <taxon>Ascomycota</taxon>
        <taxon>Saccharomycotina</taxon>
        <taxon>Saccharomycetes</taxon>
        <taxon>Phaffomycetales</taxon>
        <taxon>Phaffomycetaceae</taxon>
        <taxon>Cyberlindnera</taxon>
    </lineage>
</organism>
<proteinExistence type="inferred from homology"/>
<dbReference type="EMBL" id="CDQK01000003">
    <property type="protein sequence ID" value="CEP22125.1"/>
    <property type="molecule type" value="Genomic_DNA"/>
</dbReference>
<comment type="subcellular location">
    <subcellularLocation>
        <location evidence="1">Nucleus</location>
    </subcellularLocation>
</comment>
<dbReference type="Gene3D" id="3.20.20.300">
    <property type="entry name" value="Glycoside hydrolase, family 3, N-terminal domain"/>
    <property type="match status" value="1"/>
</dbReference>